<proteinExistence type="predicted"/>
<comment type="caution">
    <text evidence="4">The sequence shown here is derived from an EMBL/GenBank/DDBJ whole genome shotgun (WGS) entry which is preliminary data.</text>
</comment>
<dbReference type="SUPFAM" id="SSF53474">
    <property type="entry name" value="alpha/beta-Hydrolases"/>
    <property type="match status" value="1"/>
</dbReference>
<feature type="signal peptide" evidence="2">
    <location>
        <begin position="1"/>
        <end position="18"/>
    </location>
</feature>
<name>A0AAV1RP32_9ROSI</name>
<evidence type="ECO:0000259" key="3">
    <source>
        <dbReference type="Pfam" id="PF03016"/>
    </source>
</evidence>
<dbReference type="Pfam" id="PF03016">
    <property type="entry name" value="Exostosin_GT47"/>
    <property type="match status" value="1"/>
</dbReference>
<dbReference type="Gene3D" id="3.40.50.1820">
    <property type="entry name" value="alpha/beta hydrolase"/>
    <property type="match status" value="1"/>
</dbReference>
<gene>
    <name evidence="4" type="ORF">DCAF_LOCUS12498</name>
</gene>
<dbReference type="InterPro" id="IPR029058">
    <property type="entry name" value="AB_hydrolase_fold"/>
</dbReference>
<feature type="region of interest" description="Disordered" evidence="1">
    <location>
        <begin position="65"/>
        <end position="102"/>
    </location>
</feature>
<organism evidence="4 5">
    <name type="scientific">Dovyalis caffra</name>
    <dbReference type="NCBI Taxonomy" id="77055"/>
    <lineage>
        <taxon>Eukaryota</taxon>
        <taxon>Viridiplantae</taxon>
        <taxon>Streptophyta</taxon>
        <taxon>Embryophyta</taxon>
        <taxon>Tracheophyta</taxon>
        <taxon>Spermatophyta</taxon>
        <taxon>Magnoliopsida</taxon>
        <taxon>eudicotyledons</taxon>
        <taxon>Gunneridae</taxon>
        <taxon>Pentapetalae</taxon>
        <taxon>rosids</taxon>
        <taxon>fabids</taxon>
        <taxon>Malpighiales</taxon>
        <taxon>Salicaceae</taxon>
        <taxon>Flacourtieae</taxon>
        <taxon>Dovyalis</taxon>
    </lineage>
</organism>
<dbReference type="EMBL" id="CAWUPB010001087">
    <property type="protein sequence ID" value="CAK7337463.1"/>
    <property type="molecule type" value="Genomic_DNA"/>
</dbReference>
<reference evidence="4 5" key="1">
    <citation type="submission" date="2024-01" db="EMBL/GenBank/DDBJ databases">
        <authorList>
            <person name="Waweru B."/>
        </authorList>
    </citation>
    <scope>NUCLEOTIDE SEQUENCE [LARGE SCALE GENOMIC DNA]</scope>
</reference>
<evidence type="ECO:0000256" key="2">
    <source>
        <dbReference type="SAM" id="SignalP"/>
    </source>
</evidence>
<feature type="compositionally biased region" description="Basic and acidic residues" evidence="1">
    <location>
        <begin position="76"/>
        <end position="92"/>
    </location>
</feature>
<accession>A0AAV1RP32</accession>
<dbReference type="InterPro" id="IPR040911">
    <property type="entry name" value="Exostosin_GT47"/>
</dbReference>
<feature type="domain" description="Exostosin GT47" evidence="3">
    <location>
        <begin position="327"/>
        <end position="608"/>
    </location>
</feature>
<keyword evidence="2" id="KW-0732">Signal</keyword>
<dbReference type="PANTHER" id="PTHR31934">
    <property type="entry name" value="ALPHA/BETA-HYDROLASES SUPERFAMILY PROTEIN"/>
    <property type="match status" value="1"/>
</dbReference>
<protein>
    <recommendedName>
        <fullName evidence="3">Exostosin GT47 domain-containing protein</fullName>
    </recommendedName>
</protein>
<evidence type="ECO:0000313" key="5">
    <source>
        <dbReference type="Proteomes" id="UP001314170"/>
    </source>
</evidence>
<dbReference type="AlphaFoldDB" id="A0AAV1RP32"/>
<evidence type="ECO:0000313" key="4">
    <source>
        <dbReference type="EMBL" id="CAK7337463.1"/>
    </source>
</evidence>
<feature type="chain" id="PRO_5043483232" description="Exostosin GT47 domain-containing protein" evidence="2">
    <location>
        <begin position="19"/>
        <end position="1151"/>
    </location>
</feature>
<dbReference type="PANTHER" id="PTHR31934:SF5">
    <property type="entry name" value="OS05G0557900 PROTEIN"/>
    <property type="match status" value="1"/>
</dbReference>
<evidence type="ECO:0000256" key="1">
    <source>
        <dbReference type="SAM" id="MobiDB-lite"/>
    </source>
</evidence>
<sequence length="1151" mass="130439">MAVTHILFQFLLLPYGNALRSLFPNINEQMYDKSSFTVIQSSKKSVMVRYPLTVDKSSLSSYSRFDGVEEDTDDSNGGREDGHDGGSKKNSGDMDNGFSSEEEDLDVLDDVIELEVDTDLENDFSSEDAVDTHQTFASDSIKTEESNSVLKLTNETRLNLPLERNVKSDHNIDNIMQQNISRAHKEYGHASSTFKSHPVESQAVTSSTNVSYLKSKGNSSVGSAAVKSDFAVSKNVSAMMVKPGKKKMRCDMPPKSVTSIDEMNSILLRHRRSSRSMRPRWSSARDKEILAAKSQIESAPAVVNDRDLYAPLFRNVSKFKRSYELMERTLKVYIYKDGKKPIFHLPILKGLYASEGWFMKLMQGNKHFVVKDPRKAHLFYMPFSSRMLEYTLYVRNSHNRTNLRLYMKKYAESIAAKYSYWNRTGGADHFLVACHDWAPYETRHHMEHCIKALCNADVTAGFKIGRDVSLPETYVRSARNPLRDLGGKPPSQRNILAFYAGSMHGYLRPILLNHWKDKDPDMKIFGPLPPGVASKMNYIHHMKSSKYCICPRGYEVNSPRVVEAIFYECVPVIISDNFVPPFFDVLDWGAFSLILAEKDIPDLKKILLSISKERYLQMQLGVRKAQRHFIWHPSPMNKQEAHIPEVEMEMEIVAYERVVKFIVKLLAIQVDLKAQFSRPDIVLLLGTLAVSAEDPYTKMSMDTWRILWPVLLDHIQVLQATTSIDATLKVVHCFPSIILLIRDLKFTEEEWQKLMLPIFGLRLAWRLALVSWRCSFYYFRCAQVQVHSIMSRVHKTLRGSSDDIGWLQHTPGMAPVEDGTVRFLELLENIRNGEHTLPNSLVYLLIPGLFSNHGPLYFVGTKRFFSKMGLACHIAKIHSEASVEHNAWELKQYIEELYWGSGKRVMLLGHSKGGVDAAAALSIYASDLKNKVAGLALVQSPYAGTPIASDILREGQIADKETRRIMELLICKIIKGDIRALEDLTYEKRREFISKHQLPMEIPLISFHSEASITPGVLATMTHIAHAELPWLLPLPKFGSVESDDVAQGGHQVPVVIPVSAAMAVCALHLQLRYGEKSDGLVTWRDAEVPGSVVVRPDRKLDHAWMVYSSRKKDPSEPDSCEMCEALLTMLVELGQIKQESDVNYVDRCAS</sequence>
<keyword evidence="5" id="KW-1185">Reference proteome</keyword>
<dbReference type="Proteomes" id="UP001314170">
    <property type="component" value="Unassembled WGS sequence"/>
</dbReference>